<evidence type="ECO:0000256" key="1">
    <source>
        <dbReference type="SAM" id="MobiDB-lite"/>
    </source>
</evidence>
<organism evidence="2 3">
    <name type="scientific">Metschnikowia pulcherrima</name>
    <dbReference type="NCBI Taxonomy" id="27326"/>
    <lineage>
        <taxon>Eukaryota</taxon>
        <taxon>Fungi</taxon>
        <taxon>Dikarya</taxon>
        <taxon>Ascomycota</taxon>
        <taxon>Saccharomycotina</taxon>
        <taxon>Pichiomycetes</taxon>
        <taxon>Metschnikowiaceae</taxon>
        <taxon>Metschnikowia</taxon>
    </lineage>
</organism>
<evidence type="ECO:0000313" key="2">
    <source>
        <dbReference type="EMBL" id="KAF8005219.1"/>
    </source>
</evidence>
<dbReference type="EMBL" id="JACBPP010000001">
    <property type="protein sequence ID" value="KAF8005219.1"/>
    <property type="molecule type" value="Genomic_DNA"/>
</dbReference>
<sequence length="62" mass="6998">MNIEDSENAEYSGLSENESTATDELTDEDKVMDTRHLRTLYEHLFGSCLTMGPVLSDLEQTN</sequence>
<dbReference type="AlphaFoldDB" id="A0A8H7LE63"/>
<proteinExistence type="predicted"/>
<gene>
    <name evidence="2" type="ORF">HF325_000676</name>
</gene>
<keyword evidence="3" id="KW-1185">Reference proteome</keyword>
<protein>
    <submittedName>
        <fullName evidence="2">Uncharacterized protein</fullName>
    </submittedName>
</protein>
<feature type="compositionally biased region" description="Polar residues" evidence="1">
    <location>
        <begin position="14"/>
        <end position="23"/>
    </location>
</feature>
<accession>A0A8H7LE63</accession>
<dbReference type="Proteomes" id="UP000649328">
    <property type="component" value="Unassembled WGS sequence"/>
</dbReference>
<feature type="region of interest" description="Disordered" evidence="1">
    <location>
        <begin position="1"/>
        <end position="30"/>
    </location>
</feature>
<name>A0A8H7LE63_9ASCO</name>
<reference evidence="2" key="1">
    <citation type="submission" date="2020-10" db="EMBL/GenBank/DDBJ databases">
        <title>The Whole-Genome Sequence of Metschnikowia persimmonesis, a Novel Endophytic Yeast Species Isolated from Medicinal Plant Diospyros kaki Thumb.</title>
        <authorList>
            <person name="Rahmat E."/>
            <person name="Kang Y."/>
        </authorList>
    </citation>
    <scope>NUCLEOTIDE SEQUENCE</scope>
    <source>
        <strain evidence="2">KIOM G15050</strain>
    </source>
</reference>
<evidence type="ECO:0000313" key="3">
    <source>
        <dbReference type="Proteomes" id="UP000649328"/>
    </source>
</evidence>
<comment type="caution">
    <text evidence="2">The sequence shown here is derived from an EMBL/GenBank/DDBJ whole genome shotgun (WGS) entry which is preliminary data.</text>
</comment>